<evidence type="ECO:0000313" key="8">
    <source>
        <dbReference type="EMBL" id="TVT50690.1"/>
    </source>
</evidence>
<comment type="similarity">
    <text evidence="1">Belongs to the ABC transporter superfamily.</text>
</comment>
<evidence type="ECO:0000256" key="1">
    <source>
        <dbReference type="ARBA" id="ARBA00005417"/>
    </source>
</evidence>
<protein>
    <submittedName>
        <fullName evidence="8">ABC transporter ATP-binding protein</fullName>
    </submittedName>
</protein>
<dbReference type="InterPro" id="IPR027417">
    <property type="entry name" value="P-loop_NTPase"/>
</dbReference>
<sequence length="258" mass="28117">MSGLQGTQLKVALGGVTILKGVNFNLEAGEMLGLVGPNGAGKTTLLRILAGLLKPDAGKLSWGERDYYNLTPRERAQRLAYLAQSGTAHWPMSVERLVALGRLPHLSDWQRPGEQDDALIQRVMAETDLSDFKERQFNTLSGGERSRVLMARALVAEPEILLADEPVAALDLAHQIEVMSLLQCYCEQGGSVVVVLHDVRLASHYCQRIMLLMGGETLAEGTPDTVLTEANMRTAFGVEISPDTGSIRDTLKLPWVKA</sequence>
<proteinExistence type="inferred from homology"/>
<dbReference type="SMART" id="SM00382">
    <property type="entry name" value="AAA"/>
    <property type="match status" value="1"/>
</dbReference>
<dbReference type="InterPro" id="IPR003439">
    <property type="entry name" value="ABC_transporter-like_ATP-bd"/>
</dbReference>
<dbReference type="InterPro" id="IPR017871">
    <property type="entry name" value="ABC_transporter-like_CS"/>
</dbReference>
<comment type="function">
    <text evidence="6">Part of the ABC transporter complex HmuTUV involved in hemin import. Responsible for energy coupling to the transport system.</text>
</comment>
<keyword evidence="5" id="KW-1278">Translocase</keyword>
<dbReference type="PROSITE" id="PS00211">
    <property type="entry name" value="ABC_TRANSPORTER_1"/>
    <property type="match status" value="1"/>
</dbReference>
<dbReference type="Pfam" id="PF00005">
    <property type="entry name" value="ABC_tran"/>
    <property type="match status" value="1"/>
</dbReference>
<keyword evidence="3" id="KW-0547">Nucleotide-binding</keyword>
<dbReference type="Gene3D" id="3.40.50.300">
    <property type="entry name" value="P-loop containing nucleotide triphosphate hydrolases"/>
    <property type="match status" value="1"/>
</dbReference>
<evidence type="ECO:0000259" key="7">
    <source>
        <dbReference type="PROSITE" id="PS50893"/>
    </source>
</evidence>
<organism evidence="8 9">
    <name type="scientific">Sedimenticola thiotaurini</name>
    <dbReference type="NCBI Taxonomy" id="1543721"/>
    <lineage>
        <taxon>Bacteria</taxon>
        <taxon>Pseudomonadati</taxon>
        <taxon>Pseudomonadota</taxon>
        <taxon>Gammaproteobacteria</taxon>
        <taxon>Chromatiales</taxon>
        <taxon>Sedimenticolaceae</taxon>
        <taxon>Sedimenticola</taxon>
    </lineage>
</organism>
<evidence type="ECO:0000256" key="3">
    <source>
        <dbReference type="ARBA" id="ARBA00022741"/>
    </source>
</evidence>
<evidence type="ECO:0000313" key="9">
    <source>
        <dbReference type="Proteomes" id="UP000317355"/>
    </source>
</evidence>
<keyword evidence="2" id="KW-0813">Transport</keyword>
<dbReference type="FunFam" id="3.40.50.300:FF:000134">
    <property type="entry name" value="Iron-enterobactin ABC transporter ATP-binding protein"/>
    <property type="match status" value="1"/>
</dbReference>
<comment type="caution">
    <text evidence="8">The sequence shown here is derived from an EMBL/GenBank/DDBJ whole genome shotgun (WGS) entry which is preliminary data.</text>
</comment>
<dbReference type="Proteomes" id="UP000317355">
    <property type="component" value="Unassembled WGS sequence"/>
</dbReference>
<dbReference type="GO" id="GO:0005524">
    <property type="term" value="F:ATP binding"/>
    <property type="evidence" value="ECO:0007669"/>
    <property type="project" value="UniProtKB-KW"/>
</dbReference>
<dbReference type="STRING" id="1543721.AAY24_05695"/>
<dbReference type="PANTHER" id="PTHR42794">
    <property type="entry name" value="HEMIN IMPORT ATP-BINDING PROTEIN HMUV"/>
    <property type="match status" value="1"/>
</dbReference>
<dbReference type="EMBL" id="VMRY01000099">
    <property type="protein sequence ID" value="TVT50690.1"/>
    <property type="molecule type" value="Genomic_DNA"/>
</dbReference>
<feature type="domain" description="ABC transporter" evidence="7">
    <location>
        <begin position="4"/>
        <end position="239"/>
    </location>
</feature>
<dbReference type="SUPFAM" id="SSF52540">
    <property type="entry name" value="P-loop containing nucleoside triphosphate hydrolases"/>
    <property type="match status" value="1"/>
</dbReference>
<dbReference type="PANTHER" id="PTHR42794:SF1">
    <property type="entry name" value="HEMIN IMPORT ATP-BINDING PROTEIN HMUV"/>
    <property type="match status" value="1"/>
</dbReference>
<evidence type="ECO:0000256" key="4">
    <source>
        <dbReference type="ARBA" id="ARBA00022840"/>
    </source>
</evidence>
<dbReference type="PROSITE" id="PS50893">
    <property type="entry name" value="ABC_TRANSPORTER_2"/>
    <property type="match status" value="1"/>
</dbReference>
<evidence type="ECO:0000256" key="6">
    <source>
        <dbReference type="ARBA" id="ARBA00037066"/>
    </source>
</evidence>
<dbReference type="GO" id="GO:0016887">
    <property type="term" value="F:ATP hydrolysis activity"/>
    <property type="evidence" value="ECO:0007669"/>
    <property type="project" value="InterPro"/>
</dbReference>
<evidence type="ECO:0000256" key="2">
    <source>
        <dbReference type="ARBA" id="ARBA00022448"/>
    </source>
</evidence>
<dbReference type="AlphaFoldDB" id="A0A558CPJ0"/>
<gene>
    <name evidence="8" type="ORF">FHK82_16190</name>
</gene>
<keyword evidence="4 8" id="KW-0067">ATP-binding</keyword>
<evidence type="ECO:0000256" key="5">
    <source>
        <dbReference type="ARBA" id="ARBA00022967"/>
    </source>
</evidence>
<accession>A0A558CPJ0</accession>
<dbReference type="InterPro" id="IPR003593">
    <property type="entry name" value="AAA+_ATPase"/>
</dbReference>
<dbReference type="CDD" id="cd03214">
    <property type="entry name" value="ABC_Iron-Siderophores_B12_Hemin"/>
    <property type="match status" value="1"/>
</dbReference>
<name>A0A558CPJ0_9GAMM</name>
<reference evidence="8 9" key="1">
    <citation type="submission" date="2019-07" db="EMBL/GenBank/DDBJ databases">
        <title>The pathways for chlorine oxyanion respiration interact through the shared metabolite chlorate.</title>
        <authorList>
            <person name="Barnum T.P."/>
            <person name="Cheng Y."/>
            <person name="Hill K.A."/>
            <person name="Lucas L.N."/>
            <person name="Carlson H.K."/>
            <person name="Coates J.D."/>
        </authorList>
    </citation>
    <scope>NUCLEOTIDE SEQUENCE [LARGE SCALE GENOMIC DNA]</scope>
    <source>
        <strain evidence="8">BK-3</strain>
    </source>
</reference>